<evidence type="ECO:0000313" key="1">
    <source>
        <dbReference type="EMBL" id="KAJ8015838.1"/>
    </source>
</evidence>
<name>A0ACC2HII1_DALPE</name>
<accession>A0ACC2HII1</accession>
<gene>
    <name evidence="1" type="ORF">DPEC_G00000510</name>
</gene>
<keyword evidence="2" id="KW-1185">Reference proteome</keyword>
<proteinExistence type="predicted"/>
<dbReference type="EMBL" id="CM055728">
    <property type="protein sequence ID" value="KAJ8015838.1"/>
    <property type="molecule type" value="Genomic_DNA"/>
</dbReference>
<dbReference type="Proteomes" id="UP001157502">
    <property type="component" value="Chromosome 1"/>
</dbReference>
<sequence>MRIFILIMLFNIFTAQSSPSITVTCKATYGVPLTEWAKIPDASPSSLHSLRVDVVTDLEEYYLNISWAINIDMSLYNLTGTWINTDLAEYCCGYEPPFAQVELSGLEQLWFHLLVPTLPGHTPTITAYNLPPVGSDYLKSQTVDVPHAKSTSFPSSSTLTSVAIQVSDKMTDNNVEPPCLLKITLGCLAVLVSLGICFLALYNMYGIHTNHPVTELTDVCEDPVSVLLVYPADNIVFQRAVLAFAEFLQSHGGCKVAIDLWQLGRLAELGLMRWLAEHVQFADRVMIISPQPKHYHGGPRKHHVPEASHDLFPLVLHMVASYASSPSELAKFWVVHLGKTPKGSGLPVELRSCRDFNLMQDLQKIIMHLHQKQDSKSPWLKLRSRLAYEATVTEKLRNAVQQLEAWQSSQLV</sequence>
<organism evidence="1 2">
    <name type="scientific">Dallia pectoralis</name>
    <name type="common">Alaska blackfish</name>
    <dbReference type="NCBI Taxonomy" id="75939"/>
    <lineage>
        <taxon>Eukaryota</taxon>
        <taxon>Metazoa</taxon>
        <taxon>Chordata</taxon>
        <taxon>Craniata</taxon>
        <taxon>Vertebrata</taxon>
        <taxon>Euteleostomi</taxon>
        <taxon>Actinopterygii</taxon>
        <taxon>Neopterygii</taxon>
        <taxon>Teleostei</taxon>
        <taxon>Protacanthopterygii</taxon>
        <taxon>Esociformes</taxon>
        <taxon>Umbridae</taxon>
        <taxon>Dallia</taxon>
    </lineage>
</organism>
<protein>
    <submittedName>
        <fullName evidence="1">Uncharacterized protein</fullName>
    </submittedName>
</protein>
<reference evidence="1" key="1">
    <citation type="submission" date="2021-05" db="EMBL/GenBank/DDBJ databases">
        <authorList>
            <person name="Pan Q."/>
            <person name="Jouanno E."/>
            <person name="Zahm M."/>
            <person name="Klopp C."/>
            <person name="Cabau C."/>
            <person name="Louis A."/>
            <person name="Berthelot C."/>
            <person name="Parey E."/>
            <person name="Roest Crollius H."/>
            <person name="Montfort J."/>
            <person name="Robinson-Rechavi M."/>
            <person name="Bouchez O."/>
            <person name="Lampietro C."/>
            <person name="Lopez Roques C."/>
            <person name="Donnadieu C."/>
            <person name="Postlethwait J."/>
            <person name="Bobe J."/>
            <person name="Dillon D."/>
            <person name="Chandos A."/>
            <person name="von Hippel F."/>
            <person name="Guiguen Y."/>
        </authorList>
    </citation>
    <scope>NUCLEOTIDE SEQUENCE</scope>
    <source>
        <strain evidence="1">YG-Jan2019</strain>
    </source>
</reference>
<evidence type="ECO:0000313" key="2">
    <source>
        <dbReference type="Proteomes" id="UP001157502"/>
    </source>
</evidence>
<comment type="caution">
    <text evidence="1">The sequence shown here is derived from an EMBL/GenBank/DDBJ whole genome shotgun (WGS) entry which is preliminary data.</text>
</comment>